<evidence type="ECO:0000313" key="3">
    <source>
        <dbReference type="Proteomes" id="UP000036834"/>
    </source>
</evidence>
<dbReference type="RefSeq" id="WP_049740917.1">
    <property type="nucleotide sequence ID" value="NZ_BJON01000005.1"/>
</dbReference>
<dbReference type="AlphaFoldDB" id="A0A0K9YUL0"/>
<evidence type="ECO:0000313" key="4">
    <source>
        <dbReference type="Proteomes" id="UP000319578"/>
    </source>
</evidence>
<dbReference type="EMBL" id="LGIQ01000009">
    <property type="protein sequence ID" value="KNB71875.1"/>
    <property type="molecule type" value="Genomic_DNA"/>
</dbReference>
<accession>A0A0K9YUL0</accession>
<dbReference type="Proteomes" id="UP000319578">
    <property type="component" value="Unassembled WGS sequence"/>
</dbReference>
<dbReference type="PATRIC" id="fig|54915.3.peg.4010"/>
<dbReference type="NCBIfam" id="TIGR04398">
    <property type="entry name" value="SLAP_DUP"/>
    <property type="match status" value="2"/>
</dbReference>
<evidence type="ECO:0000313" key="2">
    <source>
        <dbReference type="EMBL" id="KNB71875.1"/>
    </source>
</evidence>
<dbReference type="Proteomes" id="UP000036834">
    <property type="component" value="Unassembled WGS sequence"/>
</dbReference>
<protein>
    <recommendedName>
        <fullName evidence="5">SLAP domain-containing protein</fullName>
    </recommendedName>
</protein>
<gene>
    <name evidence="2" type="ORF">ADS79_24335</name>
    <name evidence="1" type="ORF">BRE01_12600</name>
</gene>
<reference evidence="3" key="1">
    <citation type="submission" date="2015-07" db="EMBL/GenBank/DDBJ databases">
        <title>Genome sequencing project for genomic taxonomy and phylogenomics of Bacillus-like bacteria.</title>
        <authorList>
            <person name="Liu B."/>
            <person name="Wang J."/>
            <person name="Zhu Y."/>
            <person name="Liu G."/>
            <person name="Chen Q."/>
            <person name="Chen Z."/>
            <person name="Lan J."/>
            <person name="Che J."/>
            <person name="Ge C."/>
            <person name="Shi H."/>
            <person name="Pan Z."/>
            <person name="Liu X."/>
        </authorList>
    </citation>
    <scope>NUCLEOTIDE SEQUENCE [LARGE SCALE GENOMIC DNA]</scope>
    <source>
        <strain evidence="3">DSM 9887</strain>
    </source>
</reference>
<dbReference type="OrthoDB" id="2462503at2"/>
<proteinExistence type="predicted"/>
<evidence type="ECO:0008006" key="5">
    <source>
        <dbReference type="Google" id="ProtNLM"/>
    </source>
</evidence>
<reference evidence="2" key="2">
    <citation type="submission" date="2015-07" db="EMBL/GenBank/DDBJ databases">
        <title>MeaNS - Measles Nucleotide Surveillance Program.</title>
        <authorList>
            <person name="Tran T."/>
            <person name="Druce J."/>
        </authorList>
    </citation>
    <scope>NUCLEOTIDE SEQUENCE</scope>
    <source>
        <strain evidence="2">DSM 9887</strain>
    </source>
</reference>
<dbReference type="EMBL" id="BJON01000005">
    <property type="protein sequence ID" value="GED67558.1"/>
    <property type="molecule type" value="Genomic_DNA"/>
</dbReference>
<name>A0A0K9YUL0_9BACL</name>
<keyword evidence="4" id="KW-1185">Reference proteome</keyword>
<dbReference type="InterPro" id="IPR030910">
    <property type="entry name" value="SLAP_dom"/>
</dbReference>
<comment type="caution">
    <text evidence="2">The sequence shown here is derived from an EMBL/GenBank/DDBJ whole genome shotgun (WGS) entry which is preliminary data.</text>
</comment>
<sequence length="331" mass="37636">MSWLLENWFGSKESLEQVREDIHEHLHKEVYLGLSGIDHPEQSANRVESKELFLLLNGPWDNQLEEAEQELLQYVHDELPSVVRDELGVFPFYTQTTNDGYLVLTFIRNATDRNVLLQKLPLTLVTTDGVEVAQKTFDLLATGPVGDMTSRPVEFMFRWDEFSFIPEKEVPLTLTYKKPETNQAEKNHELNVGLSSSETDHYMKKAAEETPVKTGEVDLQVLDISKGVDNGLKVVVVFRNGLEKRLEFTEVPIIVHDKAGETVARVSYTLQNMKVEANSQRVWAFDIPSSSMKQQGVDVAELTAYIPKAQPRKKAETFVVPEMDDNKGLLQ</sequence>
<reference evidence="1 4" key="3">
    <citation type="submission" date="2019-06" db="EMBL/GenBank/DDBJ databases">
        <title>Whole genome shotgun sequence of Brevibacillus reuszeri NBRC 15719.</title>
        <authorList>
            <person name="Hosoyama A."/>
            <person name="Uohara A."/>
            <person name="Ohji S."/>
            <person name="Ichikawa N."/>
        </authorList>
    </citation>
    <scope>NUCLEOTIDE SEQUENCE [LARGE SCALE GENOMIC DNA]</scope>
    <source>
        <strain evidence="1 4">NBRC 15719</strain>
    </source>
</reference>
<organism evidence="2 3">
    <name type="scientific">Brevibacillus reuszeri</name>
    <dbReference type="NCBI Taxonomy" id="54915"/>
    <lineage>
        <taxon>Bacteria</taxon>
        <taxon>Bacillati</taxon>
        <taxon>Bacillota</taxon>
        <taxon>Bacilli</taxon>
        <taxon>Bacillales</taxon>
        <taxon>Paenibacillaceae</taxon>
        <taxon>Brevibacillus</taxon>
    </lineage>
</organism>
<dbReference type="STRING" id="54915.ADS79_24335"/>
<evidence type="ECO:0000313" key="1">
    <source>
        <dbReference type="EMBL" id="GED67558.1"/>
    </source>
</evidence>